<sequence>MLKVDLPQTSYVSGELDPQLTARTDVTAYYTGVERARNVLLIPQGGFTRRPGLKFCAEAPPVIEKLDLTGKTLTAPNGGTAANAVDDNEATTVLTTTNIGTLDPYIIFHLDLGTAEPVWFADVRNFSVSGTGFLNLTDELRIQYSDDNAAWSDFGEPFDNFTREDNRWNYRRGNELGRVTHRYWRVVRIGATNGGTSKFELGEFRLWKAVEPEFVSATRIVDFEFKALETYSLLATDQNLRVFLDGVYQDDIAIPHTAAQIQQMTWAQESDTLLLFHEDVQTHRIERQGTSREWIDRPLTFTSIPTRDFKDLVSAGGGAEPVWSATRGWPRTGSFFKGRLYVGGTRDLSSTYWASGAKGDVYAFVRPASEPQADDAFELTIGETAASIYYMLPSDFLFIMTAAGPFVQEPREDPPTGDNATPQRLRGNKRARGPGFRAFGLDKAIVFLDDSGEQVNEIVEEVFRGSFEVNNLAFFAPHLIRDPQEMTFRRALSANRGDLILLVNSDGSMAVLQTLRDREFTGWTSWHAGKGAADALQGRFVAVGVQVGGIDGRYYAVVERTIDGRVRRFFEEFREDYLLDASVLIEAINESFVLSSDGQATVVYSFESPGDAADICVRRNKILLDQGVDYSVDLGTKTITFLTPADNNENDIVRVAIRINEVDAPHLEGETLRVRVDGAVGADVTVTGGKASIAEFSDEQVEVGLAWPDVKEIEVNELVTRQFLTEEEARFSVFSISDGRGAGDGLLVRDMPADIPPDPSGPSLRGKKKRVHTAVISVTNTQGLYFGANDEPPEPVDFAEFGDFLLDRRPPLRTTEIRIDNLQGWTLSGQTEITQRDPLPLTVVAMVREIVVATR</sequence>
<dbReference type="EMBL" id="JAAQPH010000002">
    <property type="protein sequence ID" value="NIA67582.1"/>
    <property type="molecule type" value="Genomic_DNA"/>
</dbReference>
<keyword evidence="3" id="KW-1185">Reference proteome</keyword>
<gene>
    <name evidence="2" type="ORF">HBA54_03165</name>
</gene>
<accession>A0A967C748</accession>
<dbReference type="AlphaFoldDB" id="A0A967C748"/>
<reference evidence="2" key="1">
    <citation type="submission" date="2020-03" db="EMBL/GenBank/DDBJ databases">
        <title>Genome of Pelagibius litoralis DSM 21314T.</title>
        <authorList>
            <person name="Wang G."/>
        </authorList>
    </citation>
    <scope>NUCLEOTIDE SEQUENCE</scope>
    <source>
        <strain evidence="2">DSM 21314</strain>
    </source>
</reference>
<evidence type="ECO:0000256" key="1">
    <source>
        <dbReference type="SAM" id="MobiDB-lite"/>
    </source>
</evidence>
<protein>
    <recommendedName>
        <fullName evidence="4">F5/8 type C domain-containing protein</fullName>
    </recommendedName>
</protein>
<evidence type="ECO:0008006" key="4">
    <source>
        <dbReference type="Google" id="ProtNLM"/>
    </source>
</evidence>
<comment type="caution">
    <text evidence="2">The sequence shown here is derived from an EMBL/GenBank/DDBJ whole genome shotgun (WGS) entry which is preliminary data.</text>
</comment>
<proteinExistence type="predicted"/>
<dbReference type="Proteomes" id="UP000761264">
    <property type="component" value="Unassembled WGS sequence"/>
</dbReference>
<feature type="region of interest" description="Disordered" evidence="1">
    <location>
        <begin position="408"/>
        <end position="432"/>
    </location>
</feature>
<dbReference type="RefSeq" id="WP_167221285.1">
    <property type="nucleotide sequence ID" value="NZ_JAAQPH010000002.1"/>
</dbReference>
<organism evidence="2 3">
    <name type="scientific">Pelagibius litoralis</name>
    <dbReference type="NCBI Taxonomy" id="374515"/>
    <lineage>
        <taxon>Bacteria</taxon>
        <taxon>Pseudomonadati</taxon>
        <taxon>Pseudomonadota</taxon>
        <taxon>Alphaproteobacteria</taxon>
        <taxon>Rhodospirillales</taxon>
        <taxon>Rhodovibrionaceae</taxon>
        <taxon>Pelagibius</taxon>
    </lineage>
</organism>
<name>A0A967C748_9PROT</name>
<evidence type="ECO:0000313" key="3">
    <source>
        <dbReference type="Proteomes" id="UP000761264"/>
    </source>
</evidence>
<evidence type="ECO:0000313" key="2">
    <source>
        <dbReference type="EMBL" id="NIA67582.1"/>
    </source>
</evidence>
<dbReference type="Gene3D" id="2.60.120.260">
    <property type="entry name" value="Galactose-binding domain-like"/>
    <property type="match status" value="1"/>
</dbReference>